<dbReference type="EMBL" id="CM035437">
    <property type="protein sequence ID" value="KAH7287762.1"/>
    <property type="molecule type" value="Genomic_DNA"/>
</dbReference>
<dbReference type="PANTHER" id="PTHR12313">
    <property type="entry name" value="E3 UBIQUITIN-PROTEIN LIGASE RNF5-RELATED"/>
    <property type="match status" value="1"/>
</dbReference>
<dbReference type="Pfam" id="PF00097">
    <property type="entry name" value="zf-C3HC4"/>
    <property type="match status" value="1"/>
</dbReference>
<evidence type="ECO:0000259" key="13">
    <source>
        <dbReference type="PROSITE" id="PS50089"/>
    </source>
</evidence>
<keyword evidence="7 11" id="KW-0863">Zinc-finger</keyword>
<organism evidence="14 15">
    <name type="scientific">Ceratopteris richardii</name>
    <name type="common">Triangle waterfern</name>
    <dbReference type="NCBI Taxonomy" id="49495"/>
    <lineage>
        <taxon>Eukaryota</taxon>
        <taxon>Viridiplantae</taxon>
        <taxon>Streptophyta</taxon>
        <taxon>Embryophyta</taxon>
        <taxon>Tracheophyta</taxon>
        <taxon>Polypodiopsida</taxon>
        <taxon>Polypodiidae</taxon>
        <taxon>Polypodiales</taxon>
        <taxon>Pteridineae</taxon>
        <taxon>Pteridaceae</taxon>
        <taxon>Parkerioideae</taxon>
        <taxon>Ceratopteris</taxon>
    </lineage>
</organism>
<comment type="subcellular location">
    <subcellularLocation>
        <location evidence="2">Endomembrane system</location>
    </subcellularLocation>
</comment>
<dbReference type="EC" id="2.3.2.27" evidence="4"/>
<evidence type="ECO:0000256" key="7">
    <source>
        <dbReference type="ARBA" id="ARBA00022771"/>
    </source>
</evidence>
<dbReference type="AlphaFoldDB" id="A0A8T2QUH5"/>
<evidence type="ECO:0000313" key="15">
    <source>
        <dbReference type="Proteomes" id="UP000825935"/>
    </source>
</evidence>
<feature type="region of interest" description="Disordered" evidence="12">
    <location>
        <begin position="66"/>
        <end position="112"/>
    </location>
</feature>
<comment type="caution">
    <text evidence="14">The sequence shown here is derived from an EMBL/GenBank/DDBJ whole genome shotgun (WGS) entry which is preliminary data.</text>
</comment>
<dbReference type="GO" id="GO:0061630">
    <property type="term" value="F:ubiquitin protein ligase activity"/>
    <property type="evidence" value="ECO:0007669"/>
    <property type="project" value="UniProtKB-EC"/>
</dbReference>
<evidence type="ECO:0000256" key="10">
    <source>
        <dbReference type="ARBA" id="ARBA00023136"/>
    </source>
</evidence>
<dbReference type="InterPro" id="IPR045103">
    <property type="entry name" value="RNF5/RNF185-like"/>
</dbReference>
<keyword evidence="9" id="KW-0862">Zinc</keyword>
<evidence type="ECO:0000313" key="14">
    <source>
        <dbReference type="EMBL" id="KAH7287762.1"/>
    </source>
</evidence>
<feature type="compositionally biased region" description="Acidic residues" evidence="12">
    <location>
        <begin position="101"/>
        <end position="112"/>
    </location>
</feature>
<sequence>MAPSSFSCSICLSDKPDRPVVTRCGHLFCSRCISRWMSTFRGTHSTCPNCEAYLIDSTSLTPIRGADDAEGCSNMQDSNARNAPRHPSVPSIAQASGVNFENEEAEESDETDEADIVACQCTDIPIPENINAESILHVTITTYVRGSMVRHFVSYSVRPSEG</sequence>
<evidence type="ECO:0000256" key="3">
    <source>
        <dbReference type="ARBA" id="ARBA00004906"/>
    </source>
</evidence>
<evidence type="ECO:0000256" key="4">
    <source>
        <dbReference type="ARBA" id="ARBA00012483"/>
    </source>
</evidence>
<evidence type="ECO:0000256" key="2">
    <source>
        <dbReference type="ARBA" id="ARBA00004308"/>
    </source>
</evidence>
<protein>
    <recommendedName>
        <fullName evidence="4">RING-type E3 ubiquitin transferase</fullName>
        <ecNumber evidence="4">2.3.2.27</ecNumber>
    </recommendedName>
</protein>
<dbReference type="PROSITE" id="PS00518">
    <property type="entry name" value="ZF_RING_1"/>
    <property type="match status" value="1"/>
</dbReference>
<keyword evidence="5" id="KW-0808">Transferase</keyword>
<evidence type="ECO:0000256" key="9">
    <source>
        <dbReference type="ARBA" id="ARBA00022833"/>
    </source>
</evidence>
<accession>A0A8T2QUH5</accession>
<comment type="catalytic activity">
    <reaction evidence="1">
        <text>S-ubiquitinyl-[E2 ubiquitin-conjugating enzyme]-L-cysteine + [acceptor protein]-L-lysine = [E2 ubiquitin-conjugating enzyme]-L-cysteine + N(6)-ubiquitinyl-[acceptor protein]-L-lysine.</text>
        <dbReference type="EC" id="2.3.2.27"/>
    </reaction>
</comment>
<dbReference type="PROSITE" id="PS50089">
    <property type="entry name" value="ZF_RING_2"/>
    <property type="match status" value="1"/>
</dbReference>
<dbReference type="InterPro" id="IPR001841">
    <property type="entry name" value="Znf_RING"/>
</dbReference>
<comment type="pathway">
    <text evidence="3">Protein modification; protein ubiquitination.</text>
</comment>
<dbReference type="SMART" id="SM00184">
    <property type="entry name" value="RING"/>
    <property type="match status" value="1"/>
</dbReference>
<proteinExistence type="predicted"/>
<evidence type="ECO:0000256" key="8">
    <source>
        <dbReference type="ARBA" id="ARBA00022786"/>
    </source>
</evidence>
<dbReference type="InterPro" id="IPR018957">
    <property type="entry name" value="Znf_C3HC4_RING-type"/>
</dbReference>
<dbReference type="InterPro" id="IPR017907">
    <property type="entry name" value="Znf_RING_CS"/>
</dbReference>
<evidence type="ECO:0000256" key="12">
    <source>
        <dbReference type="SAM" id="MobiDB-lite"/>
    </source>
</evidence>
<evidence type="ECO:0000256" key="11">
    <source>
        <dbReference type="PROSITE-ProRule" id="PRU00175"/>
    </source>
</evidence>
<dbReference type="GO" id="GO:0006511">
    <property type="term" value="P:ubiquitin-dependent protein catabolic process"/>
    <property type="evidence" value="ECO:0007669"/>
    <property type="project" value="InterPro"/>
</dbReference>
<dbReference type="OrthoDB" id="6270329at2759"/>
<keyword evidence="8" id="KW-0833">Ubl conjugation pathway</keyword>
<gene>
    <name evidence="14" type="ORF">KP509_32G073100</name>
</gene>
<dbReference type="GO" id="GO:0008270">
    <property type="term" value="F:zinc ion binding"/>
    <property type="evidence" value="ECO:0007669"/>
    <property type="project" value="UniProtKB-KW"/>
</dbReference>
<keyword evidence="10" id="KW-0472">Membrane</keyword>
<evidence type="ECO:0000256" key="5">
    <source>
        <dbReference type="ARBA" id="ARBA00022679"/>
    </source>
</evidence>
<dbReference type="SUPFAM" id="SSF57850">
    <property type="entry name" value="RING/U-box"/>
    <property type="match status" value="1"/>
</dbReference>
<dbReference type="Proteomes" id="UP000825935">
    <property type="component" value="Chromosome 32"/>
</dbReference>
<evidence type="ECO:0000256" key="6">
    <source>
        <dbReference type="ARBA" id="ARBA00022723"/>
    </source>
</evidence>
<reference evidence="14" key="1">
    <citation type="submission" date="2021-08" db="EMBL/GenBank/DDBJ databases">
        <title>WGS assembly of Ceratopteris richardii.</title>
        <authorList>
            <person name="Marchant D.B."/>
            <person name="Chen G."/>
            <person name="Jenkins J."/>
            <person name="Shu S."/>
            <person name="Leebens-Mack J."/>
            <person name="Grimwood J."/>
            <person name="Schmutz J."/>
            <person name="Soltis P."/>
            <person name="Soltis D."/>
            <person name="Chen Z.-H."/>
        </authorList>
    </citation>
    <scope>NUCLEOTIDE SEQUENCE</scope>
    <source>
        <strain evidence="14">Whitten #5841</strain>
        <tissue evidence="14">Leaf</tissue>
    </source>
</reference>
<dbReference type="GO" id="GO:0005783">
    <property type="term" value="C:endoplasmic reticulum"/>
    <property type="evidence" value="ECO:0007669"/>
    <property type="project" value="InterPro"/>
</dbReference>
<keyword evidence="15" id="KW-1185">Reference proteome</keyword>
<dbReference type="Gene3D" id="3.30.40.10">
    <property type="entry name" value="Zinc/RING finger domain, C3HC4 (zinc finger)"/>
    <property type="match status" value="1"/>
</dbReference>
<evidence type="ECO:0000256" key="1">
    <source>
        <dbReference type="ARBA" id="ARBA00000900"/>
    </source>
</evidence>
<name>A0A8T2QUH5_CERRI</name>
<dbReference type="InterPro" id="IPR013083">
    <property type="entry name" value="Znf_RING/FYVE/PHD"/>
</dbReference>
<keyword evidence="6" id="KW-0479">Metal-binding</keyword>
<feature type="domain" description="RING-type" evidence="13">
    <location>
        <begin position="8"/>
        <end position="51"/>
    </location>
</feature>